<name>A0ABM7GTJ7_9GAMM</name>
<dbReference type="Proteomes" id="UP000289555">
    <property type="component" value="Chromosome"/>
</dbReference>
<accession>A0ABM7GTJ7</accession>
<proteinExistence type="predicted"/>
<reference evidence="2" key="1">
    <citation type="journal article" date="2019" name="Microbiol. Resour. Announc.">
        <title>Complete Genome Sequence of Halomonas olivaria, a Moderately Halophilic Bacterium Isolated from Olive Processing Effluents, Obtained by Nanopore Sequencing.</title>
        <authorList>
            <person name="Nagata S."/>
            <person name="Ii K.M."/>
            <person name="Tsukimi T."/>
            <person name="Miura M.C."/>
            <person name="Galipon J."/>
            <person name="Arakawa K."/>
        </authorList>
    </citation>
    <scope>NUCLEOTIDE SEQUENCE [LARGE SCALE GENOMIC DNA]</scope>
    <source>
        <strain evidence="2">TYRC17</strain>
    </source>
</reference>
<keyword evidence="2" id="KW-1185">Reference proteome</keyword>
<gene>
    <name evidence="1" type="ORF">HORIV_68400</name>
</gene>
<evidence type="ECO:0000313" key="1">
    <source>
        <dbReference type="EMBL" id="BBI54419.1"/>
    </source>
</evidence>
<protein>
    <submittedName>
        <fullName evidence="1">Uncharacterized protein</fullName>
    </submittedName>
</protein>
<evidence type="ECO:0000313" key="2">
    <source>
        <dbReference type="Proteomes" id="UP000289555"/>
    </source>
</evidence>
<dbReference type="EMBL" id="AP019416">
    <property type="protein sequence ID" value="BBI54419.1"/>
    <property type="molecule type" value="Genomic_DNA"/>
</dbReference>
<sequence length="49" mass="5447">MPIVADKPGKAPIKTPTVVPTTIAISTGEKKEEVKHLIYDPTWYDPQKN</sequence>
<organism evidence="1 2">
    <name type="scientific">Vreelandella olivaria</name>
    <dbReference type="NCBI Taxonomy" id="390919"/>
    <lineage>
        <taxon>Bacteria</taxon>
        <taxon>Pseudomonadati</taxon>
        <taxon>Pseudomonadota</taxon>
        <taxon>Gammaproteobacteria</taxon>
        <taxon>Oceanospirillales</taxon>
        <taxon>Halomonadaceae</taxon>
        <taxon>Vreelandella</taxon>
    </lineage>
</organism>